<dbReference type="GO" id="GO:0005886">
    <property type="term" value="C:plasma membrane"/>
    <property type="evidence" value="ECO:0007669"/>
    <property type="project" value="UniProtKB-SubCell"/>
</dbReference>
<feature type="transmembrane region" description="Helical" evidence="11">
    <location>
        <begin position="209"/>
        <end position="229"/>
    </location>
</feature>
<keyword evidence="7 11" id="KW-1133">Transmembrane helix</keyword>
<evidence type="ECO:0000256" key="11">
    <source>
        <dbReference type="SAM" id="Phobius"/>
    </source>
</evidence>
<dbReference type="InterPro" id="IPR032523">
    <property type="entry name" value="CcmF_C"/>
</dbReference>
<dbReference type="AlphaFoldDB" id="A0A450USN3"/>
<dbReference type="GO" id="GO:0017004">
    <property type="term" value="P:cytochrome complex assembly"/>
    <property type="evidence" value="ECO:0007669"/>
    <property type="project" value="UniProtKB-KW"/>
</dbReference>
<keyword evidence="4" id="KW-0997">Cell inner membrane</keyword>
<keyword evidence="8 11" id="KW-0472">Membrane</keyword>
<organism evidence="14">
    <name type="scientific">Candidatus Kentrum sp. LFY</name>
    <dbReference type="NCBI Taxonomy" id="2126342"/>
    <lineage>
        <taxon>Bacteria</taxon>
        <taxon>Pseudomonadati</taxon>
        <taxon>Pseudomonadota</taxon>
        <taxon>Gammaproteobacteria</taxon>
        <taxon>Candidatus Kentrum</taxon>
    </lineage>
</organism>
<dbReference type="GO" id="GO:0015232">
    <property type="term" value="F:heme transmembrane transporter activity"/>
    <property type="evidence" value="ECO:0007669"/>
    <property type="project" value="InterPro"/>
</dbReference>
<reference evidence="14" key="1">
    <citation type="submission" date="2019-02" db="EMBL/GenBank/DDBJ databases">
        <authorList>
            <person name="Gruber-Vodicka R. H."/>
            <person name="Seah K. B. B."/>
        </authorList>
    </citation>
    <scope>NUCLEOTIDE SEQUENCE</scope>
    <source>
        <strain evidence="14">BECK_M7</strain>
    </source>
</reference>
<keyword evidence="6" id="KW-0201">Cytochrome c-type biogenesis</keyword>
<dbReference type="InterPro" id="IPR002541">
    <property type="entry name" value="Cyt_c_assembly"/>
</dbReference>
<sequence length="691" mass="75181">MIPEIGHFSLILALCLSMVQGIIPLIGASRDDTAWMSVAATSAYGQFFFLSIAFACLTYAFVIKDFSLLYVAQNANSVLPLPYRISAVWGAHEGSLLLWAFILSAWTVAVALFSRGLSMAFSARVIAIMGLIGAGFLLFLLTTSNPFERLIPAAVEGRDLNPLLQDPGLILHPPMLYMGYVGMAVPFSFASAALLDGRLDAAWIRWTRPWTTIAWVFLTLGIALGSWWAYYELGWGGWWFWDPVENASLMPWLVATALLHSLAVSEKRDAFKAWTVLLAIFGFSLSLLGTFLVRSGVLVSVHAFATDPTRGVFILVFLSVVMGSALGLFVRRAGGMATTEGRSAPISREMFLLINNVLLVVACATVLLGTLYPLLMDILGLGKISVGPPYFNRVFVPLMLPLASILAIGVLARWRKDSIVELAKRARWAVGVACVLGFGAMLAKFMDTPDSIPKSISSSILIITSIIIAILIVATAIQGIASRTRSKENDERKLFQRLWGVPRALVGMSVAHIGVAVFIVGVTLASAWSVEQDVRLASGESKTLAGHEFTFHGVSEITGPNYLAKQGEIRVSRNGKEIATLKPEKRIYLGKGQPMTEAAIDPGITRDIYVALGEPLADETQEDKVDGGEAQENEAREGSLQGGETGGDGAWAIRLYYKPFVRWIWLGPLLMALGGMLAASDRRYRKWGAQR</sequence>
<dbReference type="NCBIfam" id="NF007691">
    <property type="entry name" value="PRK10369.1"/>
    <property type="match status" value="1"/>
</dbReference>
<evidence type="ECO:0000256" key="8">
    <source>
        <dbReference type="ARBA" id="ARBA00023136"/>
    </source>
</evidence>
<keyword evidence="5 11" id="KW-0812">Transmembrane</keyword>
<evidence type="ECO:0000256" key="10">
    <source>
        <dbReference type="SAM" id="MobiDB-lite"/>
    </source>
</evidence>
<feature type="transmembrane region" description="Helical" evidence="11">
    <location>
        <begin position="394"/>
        <end position="414"/>
    </location>
</feature>
<dbReference type="GO" id="GO:0020037">
    <property type="term" value="F:heme binding"/>
    <property type="evidence" value="ECO:0007669"/>
    <property type="project" value="InterPro"/>
</dbReference>
<feature type="transmembrane region" description="Helical" evidence="11">
    <location>
        <begin position="6"/>
        <end position="26"/>
    </location>
</feature>
<dbReference type="EMBL" id="CAADFF010000070">
    <property type="protein sequence ID" value="VFJ95470.1"/>
    <property type="molecule type" value="Genomic_DNA"/>
</dbReference>
<feature type="region of interest" description="Disordered" evidence="10">
    <location>
        <begin position="619"/>
        <end position="644"/>
    </location>
</feature>
<dbReference type="InterPro" id="IPR003568">
    <property type="entry name" value="Cyt_c_biogenesis_CcmF"/>
</dbReference>
<feature type="transmembrane region" description="Helical" evidence="11">
    <location>
        <begin position="96"/>
        <end position="114"/>
    </location>
</feature>
<evidence type="ECO:0000256" key="6">
    <source>
        <dbReference type="ARBA" id="ARBA00022748"/>
    </source>
</evidence>
<feature type="transmembrane region" description="Helical" evidence="11">
    <location>
        <begin position="660"/>
        <end position="679"/>
    </location>
</feature>
<proteinExistence type="inferred from homology"/>
<feature type="transmembrane region" description="Helical" evidence="11">
    <location>
        <begin position="249"/>
        <end position="265"/>
    </location>
</feature>
<gene>
    <name evidence="14" type="ORF">BECKLFY1418B_GA0070995_10701</name>
</gene>
<feature type="transmembrane region" description="Helical" evidence="11">
    <location>
        <begin position="458"/>
        <end position="481"/>
    </location>
</feature>
<feature type="transmembrane region" description="Helical" evidence="11">
    <location>
        <begin position="351"/>
        <end position="374"/>
    </location>
</feature>
<feature type="transmembrane region" description="Helical" evidence="11">
    <location>
        <begin position="502"/>
        <end position="528"/>
    </location>
</feature>
<protein>
    <submittedName>
        <fullName evidence="14">Cytochrome c-type biogenesis protein CcmF</fullName>
    </submittedName>
</protein>
<keyword evidence="3" id="KW-1003">Cell membrane</keyword>
<comment type="function">
    <text evidence="9">Required for the biogenesis of c-type cytochromes. Possible subunit of a heme lyase.</text>
</comment>
<dbReference type="PRINTS" id="PR01411">
    <property type="entry name" value="CCMFBIOGNSIS"/>
</dbReference>
<feature type="domain" description="Cytochrome c-type biogenesis protein CcmF C-terminal" evidence="13">
    <location>
        <begin position="315"/>
        <end position="682"/>
    </location>
</feature>
<evidence type="ECO:0000259" key="12">
    <source>
        <dbReference type="Pfam" id="PF01578"/>
    </source>
</evidence>
<evidence type="ECO:0000259" key="13">
    <source>
        <dbReference type="Pfam" id="PF16327"/>
    </source>
</evidence>
<feature type="transmembrane region" description="Helical" evidence="11">
    <location>
        <begin position="277"/>
        <end position="305"/>
    </location>
</feature>
<dbReference type="InterPro" id="IPR003567">
    <property type="entry name" value="Cyt_c_biogenesis"/>
</dbReference>
<evidence type="ECO:0000313" key="14">
    <source>
        <dbReference type="EMBL" id="VFJ95470.1"/>
    </source>
</evidence>
<evidence type="ECO:0000256" key="7">
    <source>
        <dbReference type="ARBA" id="ARBA00022989"/>
    </source>
</evidence>
<dbReference type="Pfam" id="PF16327">
    <property type="entry name" value="CcmF_C"/>
    <property type="match status" value="1"/>
</dbReference>
<dbReference type="Pfam" id="PF01578">
    <property type="entry name" value="Cytochrom_C_asm"/>
    <property type="match status" value="1"/>
</dbReference>
<name>A0A450USN3_9GAMM</name>
<feature type="transmembrane region" description="Helical" evidence="11">
    <location>
        <begin position="121"/>
        <end position="141"/>
    </location>
</feature>
<evidence type="ECO:0000256" key="4">
    <source>
        <dbReference type="ARBA" id="ARBA00022519"/>
    </source>
</evidence>
<evidence type="ECO:0000256" key="2">
    <source>
        <dbReference type="ARBA" id="ARBA00009186"/>
    </source>
</evidence>
<comment type="similarity">
    <text evidence="2">Belongs to the CcmF/CycK/Ccl1/NrfE/CcsA family.</text>
</comment>
<dbReference type="PANTHER" id="PTHR43653">
    <property type="entry name" value="CYTOCHROME C ASSEMBLY PROTEIN-RELATED"/>
    <property type="match status" value="1"/>
</dbReference>
<dbReference type="PRINTS" id="PR01410">
    <property type="entry name" value="CCBIOGENESIS"/>
</dbReference>
<feature type="transmembrane region" description="Helical" evidence="11">
    <location>
        <begin position="177"/>
        <end position="197"/>
    </location>
</feature>
<feature type="compositionally biased region" description="Basic and acidic residues" evidence="10">
    <location>
        <begin position="622"/>
        <end position="637"/>
    </location>
</feature>
<dbReference type="PANTHER" id="PTHR43653:SF1">
    <property type="entry name" value="CYTOCHROME C-TYPE BIOGENESIS PROTEIN CCMF"/>
    <property type="match status" value="1"/>
</dbReference>
<evidence type="ECO:0000256" key="9">
    <source>
        <dbReference type="ARBA" id="ARBA00037230"/>
    </source>
</evidence>
<accession>A0A450USN3</accession>
<comment type="subcellular location">
    <subcellularLocation>
        <location evidence="1">Cell inner membrane</location>
        <topology evidence="1">Multi-pass membrane protein</topology>
    </subcellularLocation>
</comment>
<evidence type="ECO:0000256" key="3">
    <source>
        <dbReference type="ARBA" id="ARBA00022475"/>
    </source>
</evidence>
<evidence type="ECO:0000256" key="1">
    <source>
        <dbReference type="ARBA" id="ARBA00004429"/>
    </source>
</evidence>
<feature type="domain" description="Cytochrome c assembly protein" evidence="12">
    <location>
        <begin position="89"/>
        <end position="295"/>
    </location>
</feature>
<feature type="transmembrane region" description="Helical" evidence="11">
    <location>
        <begin position="311"/>
        <end position="330"/>
    </location>
</feature>
<evidence type="ECO:0000256" key="5">
    <source>
        <dbReference type="ARBA" id="ARBA00022692"/>
    </source>
</evidence>
<feature type="transmembrane region" description="Helical" evidence="11">
    <location>
        <begin position="426"/>
        <end position="446"/>
    </location>
</feature>
<feature type="transmembrane region" description="Helical" evidence="11">
    <location>
        <begin position="38"/>
        <end position="62"/>
    </location>
</feature>
<dbReference type="NCBIfam" id="TIGR00353">
    <property type="entry name" value="nrfE"/>
    <property type="match status" value="1"/>
</dbReference>